<protein>
    <submittedName>
        <fullName evidence="1">Histone H3-K9 methyltransferase plant protein</fullName>
        <ecNumber evidence="1">2.1.1.354</ecNumber>
    </submittedName>
</protein>
<evidence type="ECO:0000313" key="1">
    <source>
        <dbReference type="EMBL" id="KAH7669689.1"/>
    </source>
</evidence>
<accession>A0ACB7V814</accession>
<dbReference type="EMBL" id="CM037021">
    <property type="protein sequence ID" value="KAH7669689.1"/>
    <property type="molecule type" value="Genomic_DNA"/>
</dbReference>
<name>A0ACB7V814_DIOAL</name>
<gene>
    <name evidence="1" type="ORF">IHE45_11G094900</name>
</gene>
<dbReference type="Proteomes" id="UP000827976">
    <property type="component" value="Chromosome 11"/>
</dbReference>
<keyword evidence="2" id="KW-1185">Reference proteome</keyword>
<proteinExistence type="predicted"/>
<keyword evidence="1" id="KW-0808">Transferase</keyword>
<comment type="caution">
    <text evidence="1">The sequence shown here is derived from an EMBL/GenBank/DDBJ whole genome shotgun (WGS) entry which is preliminary data.</text>
</comment>
<sequence>MDSSELDLAVNGDHKPQLPSKTQLPSKRSLLPHCPNEDDGDEVLFSEYLSSISSSLDLIPAPSKRSRSDEMVRVSSSDDVFYRSLVRRTRITYDSLRSLVAAEERRLTPGHRRRADLVAGAKMKRLGLWLHRDKRIIGSIPGVSVGDVFFYRVEMMTVAVHGHIQAGIDYVCSRGANACFPIATSVVLSGGYEDDDDQGDVIIYSGSGGRKKNNVSTTAPQSLSRGNLALEKSKEFGIELRVIRGFTFDRSPSGRVYVYDGLYKVIDSWPDAGKSGFGVYKFKLLRIEGQEPMGSVVLQLAMDLKTKILKSSPSGYLSQDISNGQERYPISLFNDIDNDKEPLLFEYAPKPEYPSVVFQETMEMKRRNGCRCVENCCASCACIKRNGGEFAYDGNGLLLRGKPLVYECGTSCRCPPSCPNRVSQKGLRHQLEVFRSKETGWGVRSLDVIRAGEFICEFTGKVRTEDQLEAIMRNGGSLVYPSLFPGRWREWGDISDVVGDYKPHGFSSYMKSSFAVDVTRKRNVACYLSHSTRPNVFVQMVLHDHYNEMFPHLMVFAMENIPPLRELSIDYGVEMDNFVD</sequence>
<keyword evidence="1" id="KW-0489">Methyltransferase</keyword>
<evidence type="ECO:0000313" key="2">
    <source>
        <dbReference type="Proteomes" id="UP000827976"/>
    </source>
</evidence>
<organism evidence="1 2">
    <name type="scientific">Dioscorea alata</name>
    <name type="common">Purple yam</name>
    <dbReference type="NCBI Taxonomy" id="55571"/>
    <lineage>
        <taxon>Eukaryota</taxon>
        <taxon>Viridiplantae</taxon>
        <taxon>Streptophyta</taxon>
        <taxon>Embryophyta</taxon>
        <taxon>Tracheophyta</taxon>
        <taxon>Spermatophyta</taxon>
        <taxon>Magnoliopsida</taxon>
        <taxon>Liliopsida</taxon>
        <taxon>Dioscoreales</taxon>
        <taxon>Dioscoreaceae</taxon>
        <taxon>Dioscorea</taxon>
    </lineage>
</organism>
<dbReference type="EC" id="2.1.1.354" evidence="1"/>
<reference evidence="2" key="1">
    <citation type="journal article" date="2022" name="Nat. Commun.">
        <title>Chromosome evolution and the genetic basis of agronomically important traits in greater yam.</title>
        <authorList>
            <person name="Bredeson J.V."/>
            <person name="Lyons J.B."/>
            <person name="Oniyinde I.O."/>
            <person name="Okereke N.R."/>
            <person name="Kolade O."/>
            <person name="Nnabue I."/>
            <person name="Nwadili C.O."/>
            <person name="Hribova E."/>
            <person name="Parker M."/>
            <person name="Nwogha J."/>
            <person name="Shu S."/>
            <person name="Carlson J."/>
            <person name="Kariba R."/>
            <person name="Muthemba S."/>
            <person name="Knop K."/>
            <person name="Barton G.J."/>
            <person name="Sherwood A.V."/>
            <person name="Lopez-Montes A."/>
            <person name="Asiedu R."/>
            <person name="Jamnadass R."/>
            <person name="Muchugi A."/>
            <person name="Goodstein D."/>
            <person name="Egesi C.N."/>
            <person name="Featherston J."/>
            <person name="Asfaw A."/>
            <person name="Simpson G.G."/>
            <person name="Dolezel J."/>
            <person name="Hendre P.S."/>
            <person name="Van Deynze A."/>
            <person name="Kumar P.L."/>
            <person name="Obidiegwu J.E."/>
            <person name="Bhattacharjee R."/>
            <person name="Rokhsar D.S."/>
        </authorList>
    </citation>
    <scope>NUCLEOTIDE SEQUENCE [LARGE SCALE GENOMIC DNA]</scope>
    <source>
        <strain evidence="2">cv. TDa95/00328</strain>
    </source>
</reference>